<sequence>MLIRVSSGHLISISTVVASVLGWYPRGFHPNRRVNHREIEVYMVQERSSDYLFRLYFDHAFSMCSSGALPKLIRVTKQLPDRHSELVLELAYRRVHMKGTFYLWRMHDIGGNSNKREIIRNLCGWIVFLRGEDKEFPLGYMSLHGSLGFGLFQEVTISLCTQDVPHYL</sequence>
<proteinExistence type="predicted"/>
<dbReference type="AlphaFoldDB" id="A0A2P5FJD1"/>
<dbReference type="EMBL" id="JXTC01000029">
    <property type="protein sequence ID" value="PON97887.1"/>
    <property type="molecule type" value="Genomic_DNA"/>
</dbReference>
<keyword evidence="2" id="KW-1185">Reference proteome</keyword>
<comment type="caution">
    <text evidence="1">The sequence shown here is derived from an EMBL/GenBank/DDBJ whole genome shotgun (WGS) entry which is preliminary data.</text>
</comment>
<protein>
    <submittedName>
        <fullName evidence="1">Uncharacterized protein</fullName>
    </submittedName>
</protein>
<accession>A0A2P5FJD1</accession>
<dbReference type="InParanoid" id="A0A2P5FJD1"/>
<gene>
    <name evidence="1" type="ORF">TorRG33x02_064770</name>
</gene>
<name>A0A2P5FJD1_TREOI</name>
<evidence type="ECO:0000313" key="1">
    <source>
        <dbReference type="EMBL" id="PON97887.1"/>
    </source>
</evidence>
<reference evidence="2" key="1">
    <citation type="submission" date="2016-06" db="EMBL/GenBank/DDBJ databases">
        <title>Parallel loss of symbiosis genes in relatives of nitrogen-fixing non-legume Parasponia.</title>
        <authorList>
            <person name="Van Velzen R."/>
            <person name="Holmer R."/>
            <person name="Bu F."/>
            <person name="Rutten L."/>
            <person name="Van Zeijl A."/>
            <person name="Liu W."/>
            <person name="Santuari L."/>
            <person name="Cao Q."/>
            <person name="Sharma T."/>
            <person name="Shen D."/>
            <person name="Roswanjaya Y."/>
            <person name="Wardhani T."/>
            <person name="Kalhor M.S."/>
            <person name="Jansen J."/>
            <person name="Van den Hoogen J."/>
            <person name="Gungor B."/>
            <person name="Hartog M."/>
            <person name="Hontelez J."/>
            <person name="Verver J."/>
            <person name="Yang W.-C."/>
            <person name="Schijlen E."/>
            <person name="Repin R."/>
            <person name="Schilthuizen M."/>
            <person name="Schranz E."/>
            <person name="Heidstra R."/>
            <person name="Miyata K."/>
            <person name="Fedorova E."/>
            <person name="Kohlen W."/>
            <person name="Bisseling T."/>
            <person name="Smit S."/>
            <person name="Geurts R."/>
        </authorList>
    </citation>
    <scope>NUCLEOTIDE SEQUENCE [LARGE SCALE GENOMIC DNA]</scope>
    <source>
        <strain evidence="2">cv. RG33-2</strain>
    </source>
</reference>
<organism evidence="1 2">
    <name type="scientific">Trema orientale</name>
    <name type="common">Charcoal tree</name>
    <name type="synonym">Celtis orientalis</name>
    <dbReference type="NCBI Taxonomy" id="63057"/>
    <lineage>
        <taxon>Eukaryota</taxon>
        <taxon>Viridiplantae</taxon>
        <taxon>Streptophyta</taxon>
        <taxon>Embryophyta</taxon>
        <taxon>Tracheophyta</taxon>
        <taxon>Spermatophyta</taxon>
        <taxon>Magnoliopsida</taxon>
        <taxon>eudicotyledons</taxon>
        <taxon>Gunneridae</taxon>
        <taxon>Pentapetalae</taxon>
        <taxon>rosids</taxon>
        <taxon>fabids</taxon>
        <taxon>Rosales</taxon>
        <taxon>Cannabaceae</taxon>
        <taxon>Trema</taxon>
    </lineage>
</organism>
<evidence type="ECO:0000313" key="2">
    <source>
        <dbReference type="Proteomes" id="UP000237000"/>
    </source>
</evidence>
<dbReference type="Proteomes" id="UP000237000">
    <property type="component" value="Unassembled WGS sequence"/>
</dbReference>